<proteinExistence type="predicted"/>
<reference evidence="3" key="1">
    <citation type="submission" date="2018-02" db="EMBL/GenBank/DDBJ databases">
        <authorList>
            <person name="O'Hara-Hanley K."/>
            <person name="Soby S."/>
        </authorList>
    </citation>
    <scope>NUCLEOTIDE SEQUENCE [LARGE SCALE GENOMIC DNA]</scope>
    <source>
        <strain evidence="3">MWU14-2602</strain>
    </source>
</reference>
<name>A0A2S5DLE2_9NEIS</name>
<protein>
    <submittedName>
        <fullName evidence="2">Uncharacterized protein</fullName>
    </submittedName>
</protein>
<evidence type="ECO:0000256" key="1">
    <source>
        <dbReference type="SAM" id="SignalP"/>
    </source>
</evidence>
<comment type="caution">
    <text evidence="2">The sequence shown here is derived from an EMBL/GenBank/DDBJ whole genome shotgun (WGS) entry which is preliminary data.</text>
</comment>
<dbReference type="RefSeq" id="WP_103900950.1">
    <property type="nucleotide sequence ID" value="NZ_PQWB01000007.1"/>
</dbReference>
<accession>A0A2S5DLE2</accession>
<keyword evidence="1" id="KW-0732">Signal</keyword>
<keyword evidence="3" id="KW-1185">Reference proteome</keyword>
<dbReference type="OrthoDB" id="9130312at2"/>
<dbReference type="Proteomes" id="UP000237082">
    <property type="component" value="Unassembled WGS sequence"/>
</dbReference>
<dbReference type="EMBL" id="PQWB01000007">
    <property type="protein sequence ID" value="POZ63841.1"/>
    <property type="molecule type" value="Genomic_DNA"/>
</dbReference>
<dbReference type="Gene3D" id="3.40.190.10">
    <property type="entry name" value="Periplasmic binding protein-like II"/>
    <property type="match status" value="2"/>
</dbReference>
<feature type="signal peptide" evidence="1">
    <location>
        <begin position="1"/>
        <end position="17"/>
    </location>
</feature>
<dbReference type="AlphaFoldDB" id="A0A2S5DLE2"/>
<evidence type="ECO:0000313" key="2">
    <source>
        <dbReference type="EMBL" id="POZ63841.1"/>
    </source>
</evidence>
<feature type="chain" id="PRO_5015604791" evidence="1">
    <location>
        <begin position="18"/>
        <end position="255"/>
    </location>
</feature>
<dbReference type="SUPFAM" id="SSF53850">
    <property type="entry name" value="Periplasmic binding protein-like II"/>
    <property type="match status" value="1"/>
</dbReference>
<evidence type="ECO:0000313" key="3">
    <source>
        <dbReference type="Proteomes" id="UP000237082"/>
    </source>
</evidence>
<sequence length="255" mass="28538">MKSLLTLLLLGCCAARAETLAMGIGDQAFPPYKLGDAALDPRHPGLTVELMQDAARGCGLALDIRLLPGARLLKELENGDIDAVMMLSYSAERAAYAVYPLRDGKPDESRRLATLSYVLYVRNDSAARWDGKKLTQLRHRVGTNTGWSINRDLQLMGVPTETANSVAQNFFKLVNQRIDAYAVHESLGDAYLEHNPSLPIRKLQPPISTKPYFLPFSRHYAASHPRQAECLWNAISKNRDEQLRRRIPFYLDADS</sequence>
<organism evidence="2 3">
    <name type="scientific">Chromobacterium alticapitis</name>
    <dbReference type="NCBI Taxonomy" id="2073169"/>
    <lineage>
        <taxon>Bacteria</taxon>
        <taxon>Pseudomonadati</taxon>
        <taxon>Pseudomonadota</taxon>
        <taxon>Betaproteobacteria</taxon>
        <taxon>Neisseriales</taxon>
        <taxon>Chromobacteriaceae</taxon>
        <taxon>Chromobacterium</taxon>
    </lineage>
</organism>
<gene>
    <name evidence="2" type="ORF">C2I19_01470</name>
</gene>